<dbReference type="AlphaFoldDB" id="A0A9P2G738"/>
<evidence type="ECO:0000313" key="2">
    <source>
        <dbReference type="Proteomes" id="UP000006160"/>
    </source>
</evidence>
<proteinExistence type="predicted"/>
<dbReference type="GeneID" id="66317998"/>
<accession>A0A9P2G738</accession>
<dbReference type="Proteomes" id="UP000006160">
    <property type="component" value="Unassembled WGS sequence"/>
</dbReference>
<protein>
    <submittedName>
        <fullName evidence="1">Uncharacterized protein</fullName>
    </submittedName>
</protein>
<evidence type="ECO:0000313" key="1">
    <source>
        <dbReference type="EMBL" id="EES91139.1"/>
    </source>
</evidence>
<sequence>MNIFSLIIVAIVGEAVWENLKMIWQKGKLCFDKVGSLIISIVLALDTGIDILALSGVPTRIPCIGIILTGIVISRGANFTHDIVCAINNIYQNSKNTVGKLDSKEDTNKSSPKL</sequence>
<dbReference type="RefSeq" id="WP_003375683.1">
    <property type="nucleotide sequence ID" value="NZ_ACSJ01000007.1"/>
</dbReference>
<dbReference type="EMBL" id="ACSJ01000007">
    <property type="protein sequence ID" value="EES91139.1"/>
    <property type="molecule type" value="Genomic_DNA"/>
</dbReference>
<reference evidence="1 2" key="1">
    <citation type="submission" date="2009-10" db="EMBL/GenBank/DDBJ databases">
        <authorList>
            <person name="Shrivastava S."/>
            <person name="Brinkac L.B."/>
            <person name="Brown J.L."/>
            <person name="Bruce D.B."/>
            <person name="Detter C."/>
            <person name="Green L.D."/>
            <person name="Munk C.A."/>
            <person name="Rogers Y.C."/>
            <person name="Tapia R."/>
            <person name="Saunders E.S."/>
            <person name="Sims D.R."/>
            <person name="Smith L.A."/>
            <person name="Smith T.J."/>
            <person name="Sutton G."/>
            <person name="Brettin T."/>
        </authorList>
    </citation>
    <scope>NUCLEOTIDE SEQUENCE [LARGE SCALE GENOMIC DNA]</scope>
    <source>
        <strain evidence="2">D str. 1873</strain>
    </source>
</reference>
<name>A0A9P2G738_CLOBO</name>
<comment type="caution">
    <text evidence="1">The sequence shown here is derived from an EMBL/GenBank/DDBJ whole genome shotgun (WGS) entry which is preliminary data.</text>
</comment>
<gene>
    <name evidence="1" type="ORF">CLG_B1431</name>
</gene>
<organism evidence="1 2">
    <name type="scientific">Clostridium botulinum D str. 1873</name>
    <dbReference type="NCBI Taxonomy" id="592027"/>
    <lineage>
        <taxon>Bacteria</taxon>
        <taxon>Bacillati</taxon>
        <taxon>Bacillota</taxon>
        <taxon>Clostridia</taxon>
        <taxon>Eubacteriales</taxon>
        <taxon>Clostridiaceae</taxon>
        <taxon>Clostridium</taxon>
    </lineage>
</organism>